<comment type="caution">
    <text evidence="1">The sequence shown here is derived from an EMBL/GenBank/DDBJ whole genome shotgun (WGS) entry which is preliminary data.</text>
</comment>
<dbReference type="AlphaFoldDB" id="A0A0D2HUE7"/>
<proteinExistence type="predicted"/>
<gene>
    <name evidence="1" type="ORF">X474_10490</name>
</gene>
<sequence length="236" mass="26594">MCNFVYLAGRFWVNQMMQKSKQQKPDVVVLGGGRFGCLAVDRLGKRVAMVVEKSSTPYLYKKDVKVIEADAVETAVSLLREDSLPKWLVPAVPVHFLAKWLFLELDFLQPEIMPLPEMDLADITSVINGKENQLYFSMADFLCPDDCPEPLDHCFHTGRKRKFQLFERLAAINSPGWQNATLRSHQLAPGVGGFKAEKLLEIRAKIIAHPGKWLIASACRCHGVLQGMAFKPPREI</sequence>
<name>A0A0D2HUE7_9BACT</name>
<dbReference type="EMBL" id="AZAC01000012">
    <property type="protein sequence ID" value="KIX14053.1"/>
    <property type="molecule type" value="Genomic_DNA"/>
</dbReference>
<dbReference type="Proteomes" id="UP000032233">
    <property type="component" value="Unassembled WGS sequence"/>
</dbReference>
<evidence type="ECO:0000313" key="2">
    <source>
        <dbReference type="Proteomes" id="UP000032233"/>
    </source>
</evidence>
<protein>
    <recommendedName>
        <fullName evidence="3">RCK N-terminal domain-containing protein</fullName>
    </recommendedName>
</protein>
<evidence type="ECO:0008006" key="3">
    <source>
        <dbReference type="Google" id="ProtNLM"/>
    </source>
</evidence>
<keyword evidence="2" id="KW-1185">Reference proteome</keyword>
<dbReference type="InParanoid" id="A0A0D2HUE7"/>
<reference evidence="1 2" key="1">
    <citation type="submission" date="2013-11" db="EMBL/GenBank/DDBJ databases">
        <title>Metagenomic analysis of a methanogenic consortium involved in long chain n-alkane degradation.</title>
        <authorList>
            <person name="Davidova I.A."/>
            <person name="Callaghan A.V."/>
            <person name="Wawrik B."/>
            <person name="Pruitt S."/>
            <person name="Marks C."/>
            <person name="Duncan K.E."/>
            <person name="Suflita J.M."/>
        </authorList>
    </citation>
    <scope>NUCLEOTIDE SEQUENCE [LARGE SCALE GENOMIC DNA]</scope>
    <source>
        <strain evidence="1 2">SPR</strain>
    </source>
</reference>
<accession>A0A0D2HUE7</accession>
<dbReference type="STRING" id="1429043.X474_10490"/>
<evidence type="ECO:0000313" key="1">
    <source>
        <dbReference type="EMBL" id="KIX14053.1"/>
    </source>
</evidence>
<organism evidence="1 2">
    <name type="scientific">Dethiosulfatarculus sandiegensis</name>
    <dbReference type="NCBI Taxonomy" id="1429043"/>
    <lineage>
        <taxon>Bacteria</taxon>
        <taxon>Pseudomonadati</taxon>
        <taxon>Thermodesulfobacteriota</taxon>
        <taxon>Desulfarculia</taxon>
        <taxon>Desulfarculales</taxon>
        <taxon>Desulfarculaceae</taxon>
        <taxon>Dethiosulfatarculus</taxon>
    </lineage>
</organism>